<dbReference type="GO" id="GO:0070181">
    <property type="term" value="F:small ribosomal subunit rRNA binding"/>
    <property type="evidence" value="ECO:0007669"/>
    <property type="project" value="TreeGrafter"/>
</dbReference>
<evidence type="ECO:0000256" key="3">
    <source>
        <dbReference type="ARBA" id="ARBA00022884"/>
    </source>
</evidence>
<name>A0A7X2NQC3_9FIRM</name>
<dbReference type="EMBL" id="VUMN01000001">
    <property type="protein sequence ID" value="MSS57391.1"/>
    <property type="molecule type" value="Genomic_DNA"/>
</dbReference>
<comment type="function">
    <text evidence="7">Binds directly to 16S ribosomal RNA.</text>
</comment>
<dbReference type="PANTHER" id="PTHR33398">
    <property type="entry name" value="30S RIBOSOMAL PROTEIN S20"/>
    <property type="match status" value="1"/>
</dbReference>
<evidence type="ECO:0000256" key="2">
    <source>
        <dbReference type="ARBA" id="ARBA00022730"/>
    </source>
</evidence>
<dbReference type="AlphaFoldDB" id="A0A7X2NQC3"/>
<evidence type="ECO:0000313" key="10">
    <source>
        <dbReference type="Proteomes" id="UP000461880"/>
    </source>
</evidence>
<evidence type="ECO:0000256" key="7">
    <source>
        <dbReference type="HAMAP-Rule" id="MF_00500"/>
    </source>
</evidence>
<dbReference type="Proteomes" id="UP000461880">
    <property type="component" value="Unassembled WGS sequence"/>
</dbReference>
<accession>A0A7X2NQC3</accession>
<protein>
    <recommendedName>
        <fullName evidence="6 7">Small ribosomal subunit protein bS20</fullName>
    </recommendedName>
</protein>
<dbReference type="RefSeq" id="WP_105303659.1">
    <property type="nucleotide sequence ID" value="NZ_JAQXPC010000027.1"/>
</dbReference>
<keyword evidence="3 7" id="KW-0694">RNA-binding</keyword>
<dbReference type="InterPro" id="IPR002583">
    <property type="entry name" value="Ribosomal_bS20"/>
</dbReference>
<evidence type="ECO:0000256" key="6">
    <source>
        <dbReference type="ARBA" id="ARBA00035136"/>
    </source>
</evidence>
<evidence type="ECO:0000256" key="1">
    <source>
        <dbReference type="ARBA" id="ARBA00007634"/>
    </source>
</evidence>
<sequence length="88" mass="9386">MANIKSQKKRAITNAKRQAANTAKRTEVKNAIKGVLTAVEAKDADAAKKAYDHANSVLDKAVAAHIKKGNYAARQKSRLAKAVNSING</sequence>
<proteinExistence type="inferred from homology"/>
<dbReference type="SUPFAM" id="SSF46992">
    <property type="entry name" value="Ribosomal protein S20"/>
    <property type="match status" value="1"/>
</dbReference>
<dbReference type="NCBIfam" id="TIGR00029">
    <property type="entry name" value="S20"/>
    <property type="match status" value="1"/>
</dbReference>
<feature type="compositionally biased region" description="Basic residues" evidence="8">
    <location>
        <begin position="1"/>
        <end position="11"/>
    </location>
</feature>
<dbReference type="GO" id="GO:0015935">
    <property type="term" value="C:small ribosomal subunit"/>
    <property type="evidence" value="ECO:0007669"/>
    <property type="project" value="TreeGrafter"/>
</dbReference>
<evidence type="ECO:0000256" key="4">
    <source>
        <dbReference type="ARBA" id="ARBA00022980"/>
    </source>
</evidence>
<reference evidence="9 10" key="1">
    <citation type="submission" date="2019-08" db="EMBL/GenBank/DDBJ databases">
        <title>In-depth cultivation of the pig gut microbiome towards novel bacterial diversity and tailored functional studies.</title>
        <authorList>
            <person name="Wylensek D."/>
            <person name="Hitch T.C.A."/>
            <person name="Clavel T."/>
        </authorList>
    </citation>
    <scope>NUCLEOTIDE SEQUENCE [LARGE SCALE GENOMIC DNA]</scope>
    <source>
        <strain evidence="9 10">Oil+RF-744-GAM-WT-6</strain>
    </source>
</reference>
<organism evidence="9 10">
    <name type="scientific">Stecheria intestinalis</name>
    <dbReference type="NCBI Taxonomy" id="2606630"/>
    <lineage>
        <taxon>Bacteria</taxon>
        <taxon>Bacillati</taxon>
        <taxon>Bacillota</taxon>
        <taxon>Erysipelotrichia</taxon>
        <taxon>Erysipelotrichales</taxon>
        <taxon>Erysipelotrichaceae</taxon>
        <taxon>Stecheria</taxon>
    </lineage>
</organism>
<comment type="caution">
    <text evidence="9">The sequence shown here is derived from an EMBL/GenBank/DDBJ whole genome shotgun (WGS) entry which is preliminary data.</text>
</comment>
<evidence type="ECO:0000313" key="9">
    <source>
        <dbReference type="EMBL" id="MSS57391.1"/>
    </source>
</evidence>
<dbReference type="GO" id="GO:0006412">
    <property type="term" value="P:translation"/>
    <property type="evidence" value="ECO:0007669"/>
    <property type="project" value="UniProtKB-UniRule"/>
</dbReference>
<keyword evidence="10" id="KW-1185">Reference proteome</keyword>
<keyword evidence="5 7" id="KW-0687">Ribonucleoprotein</keyword>
<keyword evidence="2 7" id="KW-0699">rRNA-binding</keyword>
<evidence type="ECO:0000256" key="5">
    <source>
        <dbReference type="ARBA" id="ARBA00023274"/>
    </source>
</evidence>
<dbReference type="GO" id="GO:0003735">
    <property type="term" value="F:structural constituent of ribosome"/>
    <property type="evidence" value="ECO:0007669"/>
    <property type="project" value="InterPro"/>
</dbReference>
<dbReference type="InterPro" id="IPR036510">
    <property type="entry name" value="Ribosomal_bS20_sf"/>
</dbReference>
<dbReference type="Pfam" id="PF01649">
    <property type="entry name" value="Ribosomal_S20p"/>
    <property type="match status" value="1"/>
</dbReference>
<keyword evidence="4 7" id="KW-0689">Ribosomal protein</keyword>
<feature type="region of interest" description="Disordered" evidence="8">
    <location>
        <begin position="1"/>
        <end position="25"/>
    </location>
</feature>
<evidence type="ECO:0000256" key="8">
    <source>
        <dbReference type="SAM" id="MobiDB-lite"/>
    </source>
</evidence>
<comment type="similarity">
    <text evidence="1 7">Belongs to the bacterial ribosomal protein bS20 family.</text>
</comment>
<gene>
    <name evidence="7 9" type="primary">rpsT</name>
    <name evidence="9" type="ORF">FYJ51_00500</name>
</gene>
<dbReference type="Gene3D" id="1.20.58.110">
    <property type="entry name" value="Ribosomal protein S20"/>
    <property type="match status" value="1"/>
</dbReference>
<dbReference type="PANTHER" id="PTHR33398:SF1">
    <property type="entry name" value="SMALL RIBOSOMAL SUBUNIT PROTEIN BS20C"/>
    <property type="match status" value="1"/>
</dbReference>
<dbReference type="HAMAP" id="MF_00500">
    <property type="entry name" value="Ribosomal_bS20"/>
    <property type="match status" value="1"/>
</dbReference>